<comment type="subunit">
    <text evidence="12 13">Component of the ubiquinol-cytochrome c oxidoreductase (cytochrome b-c1 complex, complex III, CIII), a multisubunit enzyme composed of 11 subunits. The complex is composed of 3 respiratory subunits cytochrome b, cytochrome c1 and Rieske protein UQCRFS1, 2 core protein subunits UQCRC1/QCR1 and UQCRC2/QCR2, and 6 low-molecular weight protein subunits UQCRH/QCR6, UQCRB/QCR7, UQCRQ/QCR8, UQCR10/QCR9, UQCR11/QCR10 and subunit 9, the cleavage product of Rieske protein UQCRFS1. The complex exists as an obligatory dimer and forms supercomplexes (SCs) in the inner mitochondrial membrane with NADH-ubiquinone oxidoreductase (complex I, CI) and cytochrome c oxidase (complex IV, CIV), resulting in different assemblies (supercomplex SCI(1)III(2)IV(1) and megacomplex MCI(2)III(2)IV(2)). Interacts with UQCC6.</text>
</comment>
<organism evidence="14 15">
    <name type="scientific">Oikopleura dioica</name>
    <name type="common">Tunicate</name>
    <dbReference type="NCBI Taxonomy" id="34765"/>
    <lineage>
        <taxon>Eukaryota</taxon>
        <taxon>Metazoa</taxon>
        <taxon>Chordata</taxon>
        <taxon>Tunicata</taxon>
        <taxon>Appendicularia</taxon>
        <taxon>Copelata</taxon>
        <taxon>Oikopleuridae</taxon>
        <taxon>Oikopleura</taxon>
    </lineage>
</organism>
<evidence type="ECO:0000256" key="13">
    <source>
        <dbReference type="RuleBase" id="RU368118"/>
    </source>
</evidence>
<dbReference type="SUPFAM" id="SSF81508">
    <property type="entry name" value="Ubiquinone-binding protein QP-C of cytochrome bc1 complex (Ubiquinol-cytochrome c reductase)"/>
    <property type="match status" value="1"/>
</dbReference>
<dbReference type="Gene3D" id="1.20.5.210">
    <property type="entry name" value="Cytochrome b-c1 complex subunit 8"/>
    <property type="match status" value="1"/>
</dbReference>
<dbReference type="EMBL" id="OU015567">
    <property type="protein sequence ID" value="CAG5111042.1"/>
    <property type="molecule type" value="Genomic_DNA"/>
</dbReference>
<keyword evidence="11" id="KW-0472">Membrane</keyword>
<keyword evidence="7 13" id="KW-0999">Mitochondrion inner membrane</keyword>
<evidence type="ECO:0000256" key="3">
    <source>
        <dbReference type="ARBA" id="ARBA00016324"/>
    </source>
</evidence>
<evidence type="ECO:0000256" key="10">
    <source>
        <dbReference type="ARBA" id="ARBA00023128"/>
    </source>
</evidence>
<keyword evidence="10 13" id="KW-0496">Mitochondrion</keyword>
<dbReference type="Pfam" id="PF02939">
    <property type="entry name" value="UcrQ"/>
    <property type="match status" value="1"/>
</dbReference>
<proteinExistence type="inferred from homology"/>
<sequence length="93" mass="11076">MRSFTQQRFLTLSRRVKGLAPGAFTNQGIKGYATLERQEGALDCFKERALRRFNDSWWKWVPATALAFFWIEWSHNFNEQQKRKSPADYENDE</sequence>
<keyword evidence="6" id="KW-0812">Transmembrane</keyword>
<keyword evidence="8 13" id="KW-0249">Electron transport</keyword>
<evidence type="ECO:0000256" key="12">
    <source>
        <dbReference type="ARBA" id="ARBA00047105"/>
    </source>
</evidence>
<accession>A0ABN7T6T0</accession>
<evidence type="ECO:0000256" key="6">
    <source>
        <dbReference type="ARBA" id="ARBA00022692"/>
    </source>
</evidence>
<dbReference type="InterPro" id="IPR036642">
    <property type="entry name" value="Cyt_bc1_su8_sf"/>
</dbReference>
<dbReference type="Proteomes" id="UP001158576">
    <property type="component" value="Chromosome 2"/>
</dbReference>
<evidence type="ECO:0000256" key="8">
    <source>
        <dbReference type="ARBA" id="ARBA00022982"/>
    </source>
</evidence>
<evidence type="ECO:0000256" key="9">
    <source>
        <dbReference type="ARBA" id="ARBA00022989"/>
    </source>
</evidence>
<evidence type="ECO:0000256" key="4">
    <source>
        <dbReference type="ARBA" id="ARBA00022448"/>
    </source>
</evidence>
<evidence type="ECO:0000256" key="11">
    <source>
        <dbReference type="ARBA" id="ARBA00023136"/>
    </source>
</evidence>
<reference evidence="14 15" key="1">
    <citation type="submission" date="2021-04" db="EMBL/GenBank/DDBJ databases">
        <authorList>
            <person name="Bliznina A."/>
        </authorList>
    </citation>
    <scope>NUCLEOTIDE SEQUENCE [LARGE SCALE GENOMIC DNA]</scope>
</reference>
<protein>
    <recommendedName>
        <fullName evidence="3 13">Cytochrome b-c1 complex subunit 8</fullName>
    </recommendedName>
    <alternativeName>
        <fullName evidence="13">Complex III subunit 8</fullName>
    </alternativeName>
</protein>
<dbReference type="InterPro" id="IPR004205">
    <property type="entry name" value="Cyt_bc1_su8"/>
</dbReference>
<evidence type="ECO:0000313" key="14">
    <source>
        <dbReference type="EMBL" id="CAG5111042.1"/>
    </source>
</evidence>
<evidence type="ECO:0000256" key="5">
    <source>
        <dbReference type="ARBA" id="ARBA00022660"/>
    </source>
</evidence>
<keyword evidence="15" id="KW-1185">Reference proteome</keyword>
<evidence type="ECO:0000256" key="2">
    <source>
        <dbReference type="ARBA" id="ARBA00007668"/>
    </source>
</evidence>
<keyword evidence="5 13" id="KW-0679">Respiratory chain</keyword>
<keyword evidence="4 13" id="KW-0813">Transport</keyword>
<comment type="similarity">
    <text evidence="2 13">Belongs to the UQCRQ/QCR8 family.</text>
</comment>
<evidence type="ECO:0000256" key="7">
    <source>
        <dbReference type="ARBA" id="ARBA00022792"/>
    </source>
</evidence>
<evidence type="ECO:0000313" key="15">
    <source>
        <dbReference type="Proteomes" id="UP001158576"/>
    </source>
</evidence>
<gene>
    <name evidence="14" type="ORF">OKIOD_LOCUS14143</name>
</gene>
<evidence type="ECO:0000256" key="1">
    <source>
        <dbReference type="ARBA" id="ARBA00004434"/>
    </source>
</evidence>
<comment type="function">
    <text evidence="13">Component of the ubiquinol-cytochrome c oxidoreductase, a multisubunit transmembrane complex that is part of the mitochondrial electron transport chain which drives oxidative phosphorylation. The complex plays an important role in the uptake of multiple carbon sources present in different host niches.</text>
</comment>
<name>A0ABN7T6T0_OIKDI</name>
<comment type="subcellular location">
    <subcellularLocation>
        <location evidence="1 13">Mitochondrion inner membrane</location>
        <topology evidence="1 13">Single-pass membrane protein</topology>
    </subcellularLocation>
</comment>
<keyword evidence="9" id="KW-1133">Transmembrane helix</keyword>